<dbReference type="OrthoDB" id="3771157at2"/>
<evidence type="ECO:0000313" key="3">
    <source>
        <dbReference type="Proteomes" id="UP000190286"/>
    </source>
</evidence>
<dbReference type="STRING" id="745368.SAMN02745178_01439"/>
<dbReference type="Pfam" id="PF24793">
    <property type="entry name" value="GINT1_N"/>
    <property type="match status" value="1"/>
</dbReference>
<reference evidence="2 3" key="1">
    <citation type="submission" date="2017-02" db="EMBL/GenBank/DDBJ databases">
        <authorList>
            <person name="Peterson S.W."/>
        </authorList>
    </citation>
    <scope>NUCLEOTIDE SEQUENCE [LARGE SCALE GENOMIC DNA]</scope>
    <source>
        <strain evidence="2 3">ATCC 27749</strain>
    </source>
</reference>
<dbReference type="GeneID" id="93337906"/>
<dbReference type="InterPro" id="IPR056442">
    <property type="entry name" value="GINT1_N"/>
</dbReference>
<organism evidence="2 3">
    <name type="scientific">Gemmiger formicilis</name>
    <dbReference type="NCBI Taxonomy" id="745368"/>
    <lineage>
        <taxon>Bacteria</taxon>
        <taxon>Bacillati</taxon>
        <taxon>Bacillota</taxon>
        <taxon>Clostridia</taxon>
        <taxon>Eubacteriales</taxon>
        <taxon>Gemmiger</taxon>
    </lineage>
</organism>
<name>A0A1T4X4X0_9FIRM</name>
<evidence type="ECO:0000259" key="1">
    <source>
        <dbReference type="Pfam" id="PF24793"/>
    </source>
</evidence>
<dbReference type="RefSeq" id="WP_078784375.1">
    <property type="nucleotide sequence ID" value="NZ_DAWAIH010000004.1"/>
</dbReference>
<feature type="domain" description="Glucosamine inositolphosphorylceramide transferase 1 N-terminal" evidence="1">
    <location>
        <begin position="61"/>
        <end position="172"/>
    </location>
</feature>
<dbReference type="Proteomes" id="UP000190286">
    <property type="component" value="Unassembled WGS sequence"/>
</dbReference>
<dbReference type="AlphaFoldDB" id="A0A1T4X4X0"/>
<gene>
    <name evidence="2" type="ORF">SAMN02745178_01439</name>
</gene>
<protein>
    <recommendedName>
        <fullName evidence="1">Glucosamine inositolphosphorylceramide transferase 1 N-terminal domain-containing protein</fullName>
    </recommendedName>
</protein>
<dbReference type="EMBL" id="FUYF01000006">
    <property type="protein sequence ID" value="SKA84642.1"/>
    <property type="molecule type" value="Genomic_DNA"/>
</dbReference>
<proteinExistence type="predicted"/>
<sequence>MNQFYRALHMPPKRLLRKVMGEKEIYTIAVRPRPTAEGTEPLPALEGGPYTLLPRREGWWFADPLLYHRRGKRWLFAEAMDLSTGKGRLEVCELHDDGTADDWRVALEEDFHLSFPMVFDWNGEVWMIPETGSDHSLRLYRCKTFPTQWELVQRFPTDEELCDTILLDRRAEALTLLCSETRPDNQLYVRYRRYTLRHAVQETAAVPLPAEDTLPAAPGPFELLPDEAYNLQHRDFDLVSRNAGPFFLLGEQIIHPTQVSTTVDYGVYLQFLARRGSSEVPLCAATPQNVEITGLAPADIIGIHTYCRDDVLEIIDARYLTRLPKIETAVETVSEAKP</sequence>
<keyword evidence="3" id="KW-1185">Reference proteome</keyword>
<evidence type="ECO:0000313" key="2">
    <source>
        <dbReference type="EMBL" id="SKA84642.1"/>
    </source>
</evidence>
<accession>A0A1T4X4X0</accession>